<evidence type="ECO:0000313" key="3">
    <source>
        <dbReference type="Proteomes" id="UP000287651"/>
    </source>
</evidence>
<organism evidence="2 3">
    <name type="scientific">Ensete ventricosum</name>
    <name type="common">Abyssinian banana</name>
    <name type="synonym">Musa ensete</name>
    <dbReference type="NCBI Taxonomy" id="4639"/>
    <lineage>
        <taxon>Eukaryota</taxon>
        <taxon>Viridiplantae</taxon>
        <taxon>Streptophyta</taxon>
        <taxon>Embryophyta</taxon>
        <taxon>Tracheophyta</taxon>
        <taxon>Spermatophyta</taxon>
        <taxon>Magnoliopsida</taxon>
        <taxon>Liliopsida</taxon>
        <taxon>Zingiberales</taxon>
        <taxon>Musaceae</taxon>
        <taxon>Ensete</taxon>
    </lineage>
</organism>
<evidence type="ECO:0000256" key="1">
    <source>
        <dbReference type="SAM" id="MobiDB-lite"/>
    </source>
</evidence>
<gene>
    <name evidence="2" type="ORF">B296_00035251</name>
</gene>
<reference evidence="2 3" key="1">
    <citation type="journal article" date="2014" name="Agronomy (Basel)">
        <title>A Draft Genome Sequence for Ensete ventricosum, the Drought-Tolerant Tree Against Hunger.</title>
        <authorList>
            <person name="Harrison J."/>
            <person name="Moore K.A."/>
            <person name="Paszkiewicz K."/>
            <person name="Jones T."/>
            <person name="Grant M."/>
            <person name="Ambacheew D."/>
            <person name="Muzemil S."/>
            <person name="Studholme D.J."/>
        </authorList>
    </citation>
    <scope>NUCLEOTIDE SEQUENCE [LARGE SCALE GENOMIC DNA]</scope>
</reference>
<evidence type="ECO:0000313" key="2">
    <source>
        <dbReference type="EMBL" id="RRT35397.1"/>
    </source>
</evidence>
<sequence length="53" mass="5433">RQRPRPGLPPARVATPTGAAAPTAGAAAHADGLQRHRLRKGDGGDDVVRVKEG</sequence>
<comment type="caution">
    <text evidence="2">The sequence shown here is derived from an EMBL/GenBank/DDBJ whole genome shotgun (WGS) entry which is preliminary data.</text>
</comment>
<name>A0A426X7E9_ENSVE</name>
<dbReference type="AlphaFoldDB" id="A0A426X7E9"/>
<dbReference type="EMBL" id="AMZH03025126">
    <property type="protein sequence ID" value="RRT35397.1"/>
    <property type="molecule type" value="Genomic_DNA"/>
</dbReference>
<dbReference type="Proteomes" id="UP000287651">
    <property type="component" value="Unassembled WGS sequence"/>
</dbReference>
<accession>A0A426X7E9</accession>
<proteinExistence type="predicted"/>
<feature type="compositionally biased region" description="Basic and acidic residues" evidence="1">
    <location>
        <begin position="40"/>
        <end position="53"/>
    </location>
</feature>
<feature type="non-terminal residue" evidence="2">
    <location>
        <position position="1"/>
    </location>
</feature>
<feature type="compositionally biased region" description="Low complexity" evidence="1">
    <location>
        <begin position="10"/>
        <end position="31"/>
    </location>
</feature>
<protein>
    <submittedName>
        <fullName evidence="2">Uncharacterized protein</fullName>
    </submittedName>
</protein>
<feature type="region of interest" description="Disordered" evidence="1">
    <location>
        <begin position="1"/>
        <end position="53"/>
    </location>
</feature>